<keyword evidence="2" id="KW-1185">Reference proteome</keyword>
<proteinExistence type="predicted"/>
<protein>
    <submittedName>
        <fullName evidence="1">Uncharacterized protein</fullName>
    </submittedName>
</protein>
<evidence type="ECO:0000313" key="2">
    <source>
        <dbReference type="Proteomes" id="UP000799291"/>
    </source>
</evidence>
<evidence type="ECO:0000313" key="1">
    <source>
        <dbReference type="EMBL" id="KAF2681868.1"/>
    </source>
</evidence>
<sequence>MRHTPRLVSGIPDTDSHTLEEQYRSINHQQLHPHLVLYRRDLHATHMQMYLFADLQLDCIRLEAVLGENVLCTLVDVEHLPFSDGHHHNLTVVALESSSVVVRKHLGPEQLPAVRLFRPQVAPCPFFRPSDVPFPKGRSEQEATIVSEPATPTTHHNQVFAKSTCRKRADLMSGPHKRRDCNKARLK</sequence>
<organism evidence="1 2">
    <name type="scientific">Lentithecium fluviatile CBS 122367</name>
    <dbReference type="NCBI Taxonomy" id="1168545"/>
    <lineage>
        <taxon>Eukaryota</taxon>
        <taxon>Fungi</taxon>
        <taxon>Dikarya</taxon>
        <taxon>Ascomycota</taxon>
        <taxon>Pezizomycotina</taxon>
        <taxon>Dothideomycetes</taxon>
        <taxon>Pleosporomycetidae</taxon>
        <taxon>Pleosporales</taxon>
        <taxon>Massarineae</taxon>
        <taxon>Lentitheciaceae</taxon>
        <taxon>Lentithecium</taxon>
    </lineage>
</organism>
<gene>
    <name evidence="1" type="ORF">K458DRAFT_391380</name>
</gene>
<dbReference type="EMBL" id="MU005589">
    <property type="protein sequence ID" value="KAF2681868.1"/>
    <property type="molecule type" value="Genomic_DNA"/>
</dbReference>
<accession>A0A6G1IUS7</accession>
<dbReference type="Proteomes" id="UP000799291">
    <property type="component" value="Unassembled WGS sequence"/>
</dbReference>
<name>A0A6G1IUS7_9PLEO</name>
<reference evidence="1" key="1">
    <citation type="journal article" date="2020" name="Stud. Mycol.">
        <title>101 Dothideomycetes genomes: a test case for predicting lifestyles and emergence of pathogens.</title>
        <authorList>
            <person name="Haridas S."/>
            <person name="Albert R."/>
            <person name="Binder M."/>
            <person name="Bloem J."/>
            <person name="Labutti K."/>
            <person name="Salamov A."/>
            <person name="Andreopoulos B."/>
            <person name="Baker S."/>
            <person name="Barry K."/>
            <person name="Bills G."/>
            <person name="Bluhm B."/>
            <person name="Cannon C."/>
            <person name="Castanera R."/>
            <person name="Culley D."/>
            <person name="Daum C."/>
            <person name="Ezra D."/>
            <person name="Gonzalez J."/>
            <person name="Henrissat B."/>
            <person name="Kuo A."/>
            <person name="Liang C."/>
            <person name="Lipzen A."/>
            <person name="Lutzoni F."/>
            <person name="Magnuson J."/>
            <person name="Mondo S."/>
            <person name="Nolan M."/>
            <person name="Ohm R."/>
            <person name="Pangilinan J."/>
            <person name="Park H.-J."/>
            <person name="Ramirez L."/>
            <person name="Alfaro M."/>
            <person name="Sun H."/>
            <person name="Tritt A."/>
            <person name="Yoshinaga Y."/>
            <person name="Zwiers L.-H."/>
            <person name="Turgeon B."/>
            <person name="Goodwin S."/>
            <person name="Spatafora J."/>
            <person name="Crous P."/>
            <person name="Grigoriev I."/>
        </authorList>
    </citation>
    <scope>NUCLEOTIDE SEQUENCE</scope>
    <source>
        <strain evidence="1">CBS 122367</strain>
    </source>
</reference>
<dbReference type="AlphaFoldDB" id="A0A6G1IUS7"/>